<dbReference type="CDD" id="cd11533">
    <property type="entry name" value="NTP-PPase_Af0060_like"/>
    <property type="match status" value="1"/>
</dbReference>
<dbReference type="Proteomes" id="UP000614996">
    <property type="component" value="Unassembled WGS sequence"/>
</dbReference>
<evidence type="ECO:0008006" key="3">
    <source>
        <dbReference type="Google" id="ProtNLM"/>
    </source>
</evidence>
<gene>
    <name evidence="1" type="ORF">NUM_73140</name>
</gene>
<protein>
    <recommendedName>
        <fullName evidence="3">NTP pyrophosphohydrolase MazG putative catalytic core domain-containing protein</fullName>
    </recommendedName>
</protein>
<keyword evidence="2" id="KW-1185">Reference proteome</keyword>
<dbReference type="SUPFAM" id="SSF101386">
    <property type="entry name" value="all-alpha NTP pyrophosphatases"/>
    <property type="match status" value="1"/>
</dbReference>
<dbReference type="Gene3D" id="1.10.287.1080">
    <property type="entry name" value="MazG-like"/>
    <property type="match status" value="1"/>
</dbReference>
<evidence type="ECO:0000313" key="1">
    <source>
        <dbReference type="EMBL" id="GIL32060.1"/>
    </source>
</evidence>
<sequence>MAARPNLPNDLELFESLHTLVAWHDKHNGRDREQQGLRIMKITEEAGEAARAWVGVVGCNPRKGVTHTTTDVVEELADVVWSALVAIESLRLDAREAVTACLAKNLDRIHDNP</sequence>
<proteinExistence type="predicted"/>
<reference evidence="2" key="1">
    <citation type="journal article" date="2021" name="Int. J. Syst. Evol. Microbiol.">
        <title>Actinocatenispora comari sp. nov., an endophytic actinomycete isolated from aerial parts of Comarum salesowianum.</title>
        <authorList>
            <person name="Oyunbileg N."/>
            <person name="Iizaka Y."/>
            <person name="Hamada M."/>
            <person name="Davaapurev B.O."/>
            <person name="Fukumoto A."/>
            <person name="Tsetseg B."/>
            <person name="Kato F."/>
            <person name="Tamura T."/>
            <person name="Batkhuu J."/>
            <person name="Anzai Y."/>
        </authorList>
    </citation>
    <scope>NUCLEOTIDE SEQUENCE [LARGE SCALE GENOMIC DNA]</scope>
    <source>
        <strain evidence="2">NUM-2625</strain>
    </source>
</reference>
<dbReference type="RefSeq" id="WP_207129590.1">
    <property type="nucleotide sequence ID" value="NZ_BOPO01000151.1"/>
</dbReference>
<dbReference type="InterPro" id="IPR044548">
    <property type="entry name" value="AF0060_NTP-PPase_MazG-like"/>
</dbReference>
<accession>A0A8J4AMC0</accession>
<dbReference type="EMBL" id="BOPO01000151">
    <property type="protein sequence ID" value="GIL32060.1"/>
    <property type="molecule type" value="Genomic_DNA"/>
</dbReference>
<evidence type="ECO:0000313" key="2">
    <source>
        <dbReference type="Proteomes" id="UP000614996"/>
    </source>
</evidence>
<organism evidence="1 2">
    <name type="scientific">Actinocatenispora comari</name>
    <dbReference type="NCBI Taxonomy" id="2807577"/>
    <lineage>
        <taxon>Bacteria</taxon>
        <taxon>Bacillati</taxon>
        <taxon>Actinomycetota</taxon>
        <taxon>Actinomycetes</taxon>
        <taxon>Micromonosporales</taxon>
        <taxon>Micromonosporaceae</taxon>
        <taxon>Actinocatenispora</taxon>
    </lineage>
</organism>
<dbReference type="AlphaFoldDB" id="A0A8J4AMC0"/>
<name>A0A8J4AMC0_9ACTN</name>
<comment type="caution">
    <text evidence="1">The sequence shown here is derived from an EMBL/GenBank/DDBJ whole genome shotgun (WGS) entry which is preliminary data.</text>
</comment>